<dbReference type="EMBL" id="CR925678">
    <property type="protein sequence ID" value="CAI27399.1"/>
    <property type="molecule type" value="Genomic_DNA"/>
</dbReference>
<dbReference type="InterPro" id="IPR000534">
    <property type="entry name" value="Semialdehyde_DH_NAD-bd"/>
</dbReference>
<dbReference type="Gene3D" id="3.40.50.720">
    <property type="entry name" value="NAD(P)-binding Rossmann-like Domain"/>
    <property type="match status" value="1"/>
</dbReference>
<keyword evidence="4" id="KW-1185">Reference proteome</keyword>
<sequence length="88" mass="9496">MVYKNIKIAVVDATGNVGRVILNVLLDSKIFFNSNVVALASKKSVGKKLSYGDAILEAQDLGSYDFYGIDIAIFSAESSISQQYATIN</sequence>
<dbReference type="AlphaFoldDB" id="A0A0H3M708"/>
<dbReference type="Pfam" id="PF01118">
    <property type="entry name" value="Semialdhyde_dh"/>
    <property type="match status" value="1"/>
</dbReference>
<gene>
    <name evidence="3" type="primary">asd</name>
    <name evidence="3" type="ordered locus">ERWE_CDS_09050</name>
</gene>
<protein>
    <submittedName>
        <fullName evidence="3">Aspartate-semialdehyde dehydrogenase</fullName>
    </submittedName>
</protein>
<dbReference type="GO" id="GO:0051287">
    <property type="term" value="F:NAD binding"/>
    <property type="evidence" value="ECO:0007669"/>
    <property type="project" value="InterPro"/>
</dbReference>
<dbReference type="PANTHER" id="PTHR46278">
    <property type="entry name" value="DEHYDROGENASE, PUTATIVE-RELATED"/>
    <property type="match status" value="1"/>
</dbReference>
<feature type="domain" description="Semialdehyde dehydrogenase NAD-binding" evidence="2">
    <location>
        <begin position="7"/>
        <end position="85"/>
    </location>
</feature>
<dbReference type="InterPro" id="IPR036291">
    <property type="entry name" value="NAD(P)-bd_dom_sf"/>
</dbReference>
<reference evidence="3 4" key="1">
    <citation type="journal article" date="2006" name="J. Bacteriol.">
        <title>Comparative genomic analysis of three strains of Ehrlichia ruminantium reveals an active process of genome size plasticity.</title>
        <authorList>
            <person name="Frutos R."/>
            <person name="Viari A."/>
            <person name="Ferraz C."/>
            <person name="Morgat A."/>
            <person name="Eychenie S."/>
            <person name="Kandassami Y."/>
            <person name="Chantal I."/>
            <person name="Bensaid A."/>
            <person name="Coissac E."/>
            <person name="Vachiery N."/>
            <person name="Demaille J."/>
            <person name="Martinez D."/>
        </authorList>
    </citation>
    <scope>NUCLEOTIDE SEQUENCE [LARGE SCALE GENOMIC DNA]</scope>
    <source>
        <strain evidence="3 4">Welgevonden</strain>
    </source>
</reference>
<dbReference type="Proteomes" id="UP000001021">
    <property type="component" value="Chromosome"/>
</dbReference>
<dbReference type="GeneID" id="33057471"/>
<dbReference type="RefSeq" id="WP_011255942.1">
    <property type="nucleotide sequence ID" value="NC_005295.2"/>
</dbReference>
<name>A0A0H3M708_EHRRW</name>
<dbReference type="GO" id="GO:0016620">
    <property type="term" value="F:oxidoreductase activity, acting on the aldehyde or oxo group of donors, NAD or NADP as acceptor"/>
    <property type="evidence" value="ECO:0007669"/>
    <property type="project" value="InterPro"/>
</dbReference>
<evidence type="ECO:0000313" key="3">
    <source>
        <dbReference type="EMBL" id="CAI27399.1"/>
    </source>
</evidence>
<evidence type="ECO:0000313" key="4">
    <source>
        <dbReference type="Proteomes" id="UP000001021"/>
    </source>
</evidence>
<dbReference type="KEGG" id="erw:ERWE_CDS_09050"/>
<proteinExistence type="inferred from homology"/>
<dbReference type="HOGENOM" id="CLU_2464183_0_0_5"/>
<evidence type="ECO:0000256" key="1">
    <source>
        <dbReference type="ARBA" id="ARBA00010584"/>
    </source>
</evidence>
<organism evidence="3 4">
    <name type="scientific">Ehrlichia ruminantium (strain Welgevonden)</name>
    <dbReference type="NCBI Taxonomy" id="254945"/>
    <lineage>
        <taxon>Bacteria</taxon>
        <taxon>Pseudomonadati</taxon>
        <taxon>Pseudomonadota</taxon>
        <taxon>Alphaproteobacteria</taxon>
        <taxon>Rickettsiales</taxon>
        <taxon>Anaplasmataceae</taxon>
        <taxon>Ehrlichia</taxon>
    </lineage>
</organism>
<comment type="similarity">
    <text evidence="1">Belongs to the aspartate-semialdehyde dehydrogenase family.</text>
</comment>
<evidence type="ECO:0000259" key="2">
    <source>
        <dbReference type="Pfam" id="PF01118"/>
    </source>
</evidence>
<accession>A0A0H3M708</accession>
<dbReference type="PANTHER" id="PTHR46278:SF2">
    <property type="entry name" value="ASPARTATE-SEMIALDEHYDE DEHYDROGENASE"/>
    <property type="match status" value="1"/>
</dbReference>
<dbReference type="SUPFAM" id="SSF51735">
    <property type="entry name" value="NAD(P)-binding Rossmann-fold domains"/>
    <property type="match status" value="1"/>
</dbReference>